<dbReference type="Pfam" id="PF00069">
    <property type="entry name" value="Pkinase"/>
    <property type="match status" value="1"/>
</dbReference>
<dbReference type="InterPro" id="IPR011009">
    <property type="entry name" value="Kinase-like_dom_sf"/>
</dbReference>
<dbReference type="EMBL" id="JAMYWD010000009">
    <property type="protein sequence ID" value="KAJ4960669.1"/>
    <property type="molecule type" value="Genomic_DNA"/>
</dbReference>
<dbReference type="FunFam" id="1.10.510.10:FF:000350">
    <property type="entry name" value="Mitogen-activated protein kinase 2"/>
    <property type="match status" value="1"/>
</dbReference>
<keyword evidence="5" id="KW-0418">Kinase</keyword>
<dbReference type="GO" id="GO:0005524">
    <property type="term" value="F:ATP binding"/>
    <property type="evidence" value="ECO:0007669"/>
    <property type="project" value="UniProtKB-UniRule"/>
</dbReference>
<keyword evidence="3" id="KW-0808">Transferase</keyword>
<evidence type="ECO:0000256" key="7">
    <source>
        <dbReference type="ARBA" id="ARBA00038035"/>
    </source>
</evidence>
<evidence type="ECO:0000256" key="12">
    <source>
        <dbReference type="PROSITE-ProRule" id="PRU10141"/>
    </source>
</evidence>
<dbReference type="OrthoDB" id="8693905at2759"/>
<keyword evidence="2" id="KW-0597">Phosphoprotein</keyword>
<dbReference type="PANTHER" id="PTHR48013">
    <property type="entry name" value="DUAL SPECIFICITY MITOGEN-ACTIVATED PROTEIN KINASE KINASE 5-RELATED"/>
    <property type="match status" value="1"/>
</dbReference>
<keyword evidence="4 12" id="KW-0547">Nucleotide-binding</keyword>
<dbReference type="PANTHER" id="PTHR48013:SF9">
    <property type="entry name" value="DUAL SPECIFICITY MITOGEN-ACTIVATED PROTEIN KINASE KINASE 5"/>
    <property type="match status" value="1"/>
</dbReference>
<evidence type="ECO:0000256" key="5">
    <source>
        <dbReference type="ARBA" id="ARBA00022777"/>
    </source>
</evidence>
<evidence type="ECO:0000313" key="16">
    <source>
        <dbReference type="Proteomes" id="UP001141806"/>
    </source>
</evidence>
<feature type="domain" description="Protein kinase" evidence="13">
    <location>
        <begin position="49"/>
        <end position="310"/>
    </location>
</feature>
<comment type="similarity">
    <text evidence="7">Belongs to the protein kinase superfamily. STE Ser/Thr protein kinase family. MAP kinase kinase subfamily.</text>
</comment>
<name>A0A9Q0HBF8_9MAGN</name>
<feature type="binding site" evidence="12">
    <location>
        <position position="78"/>
    </location>
    <ligand>
        <name>ATP</name>
        <dbReference type="ChEBI" id="CHEBI:30616"/>
    </ligand>
</feature>
<dbReference type="InterPro" id="IPR000719">
    <property type="entry name" value="Prot_kinase_dom"/>
</dbReference>
<dbReference type="SMART" id="SM00220">
    <property type="entry name" value="S_TKc"/>
    <property type="match status" value="1"/>
</dbReference>
<dbReference type="Gene3D" id="1.10.510.10">
    <property type="entry name" value="Transferase(Phosphotransferase) domain 1"/>
    <property type="match status" value="1"/>
</dbReference>
<reference evidence="15" key="1">
    <citation type="journal article" date="2023" name="Plant J.">
        <title>The genome of the king protea, Protea cynaroides.</title>
        <authorList>
            <person name="Chang J."/>
            <person name="Duong T.A."/>
            <person name="Schoeman C."/>
            <person name="Ma X."/>
            <person name="Roodt D."/>
            <person name="Barker N."/>
            <person name="Li Z."/>
            <person name="Van de Peer Y."/>
            <person name="Mizrachi E."/>
        </authorList>
    </citation>
    <scope>NUCLEOTIDE SEQUENCE</scope>
    <source>
        <tissue evidence="15">Young leaves</tissue>
    </source>
</reference>
<evidence type="ECO:0000256" key="8">
    <source>
        <dbReference type="ARBA" id="ARBA00038999"/>
    </source>
</evidence>
<dbReference type="CDD" id="cd06623">
    <property type="entry name" value="PKc_MAPKK_plant_like"/>
    <property type="match status" value="1"/>
</dbReference>
<evidence type="ECO:0000256" key="3">
    <source>
        <dbReference type="ARBA" id="ARBA00022679"/>
    </source>
</evidence>
<dbReference type="PROSITE" id="PS50011">
    <property type="entry name" value="PROTEIN_KINASE_DOM"/>
    <property type="match status" value="1"/>
</dbReference>
<evidence type="ECO:0000256" key="2">
    <source>
        <dbReference type="ARBA" id="ARBA00022553"/>
    </source>
</evidence>
<dbReference type="FunFam" id="3.30.200.20:FF:000716">
    <property type="entry name" value="Mitogen-activated protein kinase kinase 1"/>
    <property type="match status" value="1"/>
</dbReference>
<comment type="catalytic activity">
    <reaction evidence="11">
        <text>L-tyrosyl-[protein] + ATP = O-phospho-L-tyrosyl-[protein] + ADP + H(+)</text>
        <dbReference type="Rhea" id="RHEA:10596"/>
        <dbReference type="Rhea" id="RHEA-COMP:10136"/>
        <dbReference type="Rhea" id="RHEA-COMP:20101"/>
        <dbReference type="ChEBI" id="CHEBI:15378"/>
        <dbReference type="ChEBI" id="CHEBI:30616"/>
        <dbReference type="ChEBI" id="CHEBI:46858"/>
        <dbReference type="ChEBI" id="CHEBI:61978"/>
        <dbReference type="ChEBI" id="CHEBI:456216"/>
        <dbReference type="EC" id="2.7.12.2"/>
    </reaction>
</comment>
<dbReference type="GO" id="GO:0004708">
    <property type="term" value="F:MAP kinase kinase activity"/>
    <property type="evidence" value="ECO:0007669"/>
    <property type="project" value="UniProtKB-EC"/>
</dbReference>
<keyword evidence="16" id="KW-1185">Reference proteome</keyword>
<organism evidence="15 16">
    <name type="scientific">Protea cynaroides</name>
    <dbReference type="NCBI Taxonomy" id="273540"/>
    <lineage>
        <taxon>Eukaryota</taxon>
        <taxon>Viridiplantae</taxon>
        <taxon>Streptophyta</taxon>
        <taxon>Embryophyta</taxon>
        <taxon>Tracheophyta</taxon>
        <taxon>Spermatophyta</taxon>
        <taxon>Magnoliopsida</taxon>
        <taxon>Proteales</taxon>
        <taxon>Proteaceae</taxon>
        <taxon>Protea</taxon>
    </lineage>
</organism>
<evidence type="ECO:0000313" key="15">
    <source>
        <dbReference type="EMBL" id="KAJ4960669.1"/>
    </source>
</evidence>
<dbReference type="AlphaFoldDB" id="A0A9Q0HBF8"/>
<protein>
    <recommendedName>
        <fullName evidence="8">mitogen-activated protein kinase kinase</fullName>
        <ecNumber evidence="8">2.7.12.2</ecNumber>
    </recommendedName>
</protein>
<evidence type="ECO:0000256" key="9">
    <source>
        <dbReference type="ARBA" id="ARBA00049014"/>
    </source>
</evidence>
<evidence type="ECO:0000259" key="13">
    <source>
        <dbReference type="PROSITE" id="PS50011"/>
    </source>
</evidence>
<evidence type="ECO:0000256" key="11">
    <source>
        <dbReference type="ARBA" id="ARBA00051693"/>
    </source>
</evidence>
<comment type="catalytic activity">
    <reaction evidence="9">
        <text>L-seryl-[protein] + ATP = O-phospho-L-seryl-[protein] + ADP + H(+)</text>
        <dbReference type="Rhea" id="RHEA:17989"/>
        <dbReference type="Rhea" id="RHEA-COMP:9863"/>
        <dbReference type="Rhea" id="RHEA-COMP:11604"/>
        <dbReference type="ChEBI" id="CHEBI:15378"/>
        <dbReference type="ChEBI" id="CHEBI:29999"/>
        <dbReference type="ChEBI" id="CHEBI:30616"/>
        <dbReference type="ChEBI" id="CHEBI:83421"/>
        <dbReference type="ChEBI" id="CHEBI:456216"/>
        <dbReference type="EC" id="2.7.12.2"/>
    </reaction>
</comment>
<dbReference type="PROSITE" id="PS00107">
    <property type="entry name" value="PROTEIN_KINASE_ATP"/>
    <property type="match status" value="1"/>
</dbReference>
<evidence type="ECO:0000256" key="4">
    <source>
        <dbReference type="ARBA" id="ARBA00022741"/>
    </source>
</evidence>
<keyword evidence="6 12" id="KW-0067">ATP-binding</keyword>
<evidence type="ECO:0000256" key="6">
    <source>
        <dbReference type="ARBA" id="ARBA00022840"/>
    </source>
</evidence>
<evidence type="ECO:0000256" key="1">
    <source>
        <dbReference type="ARBA" id="ARBA00022527"/>
    </source>
</evidence>
<dbReference type="EMBL" id="JAMYWD010000009">
    <property type="protein sequence ID" value="KAJ4959863.1"/>
    <property type="molecule type" value="Genomic_DNA"/>
</dbReference>
<comment type="caution">
    <text evidence="15">The sequence shown here is derived from an EMBL/GenBank/DDBJ whole genome shotgun (WGS) entry which is preliminary data.</text>
</comment>
<evidence type="ECO:0000313" key="14">
    <source>
        <dbReference type="EMBL" id="KAJ4959863.1"/>
    </source>
</evidence>
<dbReference type="Gene3D" id="3.30.200.20">
    <property type="entry name" value="Phosphorylase Kinase, domain 1"/>
    <property type="match status" value="1"/>
</dbReference>
<comment type="catalytic activity">
    <reaction evidence="10">
        <text>L-threonyl-[protein] + ATP = O-phospho-L-threonyl-[protein] + ADP + H(+)</text>
        <dbReference type="Rhea" id="RHEA:46608"/>
        <dbReference type="Rhea" id="RHEA-COMP:11060"/>
        <dbReference type="Rhea" id="RHEA-COMP:11605"/>
        <dbReference type="ChEBI" id="CHEBI:15378"/>
        <dbReference type="ChEBI" id="CHEBI:30013"/>
        <dbReference type="ChEBI" id="CHEBI:30616"/>
        <dbReference type="ChEBI" id="CHEBI:61977"/>
        <dbReference type="ChEBI" id="CHEBI:456216"/>
        <dbReference type="EC" id="2.7.12.2"/>
    </reaction>
</comment>
<dbReference type="Proteomes" id="UP001141806">
    <property type="component" value="Unassembled WGS sequence"/>
</dbReference>
<dbReference type="InterPro" id="IPR017441">
    <property type="entry name" value="Protein_kinase_ATP_BS"/>
</dbReference>
<dbReference type="GO" id="GO:0006950">
    <property type="term" value="P:response to stress"/>
    <property type="evidence" value="ECO:0007669"/>
    <property type="project" value="UniProtKB-ARBA"/>
</dbReference>
<proteinExistence type="inferred from homology"/>
<dbReference type="SUPFAM" id="SSF56112">
    <property type="entry name" value="Protein kinase-like (PK-like)"/>
    <property type="match status" value="1"/>
</dbReference>
<keyword evidence="1" id="KW-0723">Serine/threonine-protein kinase</keyword>
<accession>A0A9Q0HBF8</accession>
<evidence type="ECO:0000256" key="10">
    <source>
        <dbReference type="ARBA" id="ARBA00049299"/>
    </source>
</evidence>
<sequence>MAVARRRNLKLNLPMQDSTIGRPLFTLPITSFPSTTIITSQEDDSLSYLEKLKVLGHGNGGTVYQVRHKRTSAIYALKVVNGNCDTTVRRQIFCEMEILRRTDSPFIIKCHGIFEKPSGDISFLMEYMDAGSLDTLLKSHGTLSELSISTIAHQVLDGLNYLHSQKIVHRDIKPANLLANQNMEVKIADFGVSKIMSHSLEHCHSYVGTCAYMSPERFNPDTYGSNYDGYAADIWSFGLTIMELYVGHFPLLCPGQKPDWATLLCAICLEEPPSLPESASEEFQSFISCCLQKDSSKRWTASQLLSHPFIAKNHVSEN</sequence>
<dbReference type="GO" id="GO:0051707">
    <property type="term" value="P:response to other organism"/>
    <property type="evidence" value="ECO:0007669"/>
    <property type="project" value="UniProtKB-ARBA"/>
</dbReference>
<dbReference type="GO" id="GO:0004674">
    <property type="term" value="F:protein serine/threonine kinase activity"/>
    <property type="evidence" value="ECO:0007669"/>
    <property type="project" value="UniProtKB-KW"/>
</dbReference>
<dbReference type="EC" id="2.7.12.2" evidence="8"/>
<gene>
    <name evidence="14" type="ORF">NE237_019773</name>
    <name evidence="15" type="ORF">NE237_020579</name>
</gene>